<dbReference type="SUPFAM" id="SSF53474">
    <property type="entry name" value="alpha/beta-Hydrolases"/>
    <property type="match status" value="1"/>
</dbReference>
<sequence>MAIAIESVKILNIRRSFGTPVTLRNKGYHISVYRDQIIRPKELSDWSIISIAEFDDDEIMNSRSYILAMLSLSKTFLCLSIVWRAIASPTSQVPLEYANPNKGTATLALARLQSRSPNRKGTILTNPGGPGGSGVDFLIARAGDLISNVTDGEFDVLSWDPRGVNHSSVFVDGIEARGNFTDENDLISFFSKVNQTDKLIVETGQKCVEANDFLQFVGTVCLPESRFFEYTVIFGPQASTVRDMVSIWDCVEKENDAMRCTLIATLNDADGTLLGFAETCAQAGPANCSIAQANSTGPEIVSELETLIDTAYNLTKLGLNNVTSFDFMLFPIAWSEIVLPEIELFESVLEGEASALTTKRRRRSLSQKGIPPSSDTIIDPTVASFVSELAITCVDSIDQPEITTQILFETLVNVTHQISPIFGETLVNQPPAFCHRFPTRAVERFTGPFNHTLAFPVLVIGNTADPVTPFQNAQKVANLLGKSARLIKQDGFGHTSIAMNSDCTQSIVRDYFFTGAPLFTKASRKWSYLPHRSSTVPTEYDYRISERSKSLVHIRIRVI</sequence>
<gene>
    <name evidence="2" type="ORF">Clacol_004549</name>
</gene>
<proteinExistence type="predicted"/>
<evidence type="ECO:0000259" key="1">
    <source>
        <dbReference type="Pfam" id="PF08386"/>
    </source>
</evidence>
<protein>
    <recommendedName>
        <fullName evidence="1">Peptidase S33 tripeptidyl aminopeptidase-like C-terminal domain-containing protein</fullName>
    </recommendedName>
</protein>
<dbReference type="AlphaFoldDB" id="A0AAV5AA19"/>
<name>A0AAV5AA19_9AGAM</name>
<evidence type="ECO:0000313" key="3">
    <source>
        <dbReference type="Proteomes" id="UP001050691"/>
    </source>
</evidence>
<dbReference type="InterPro" id="IPR029058">
    <property type="entry name" value="AB_hydrolase_fold"/>
</dbReference>
<dbReference type="Pfam" id="PF08386">
    <property type="entry name" value="Abhydrolase_4"/>
    <property type="match status" value="1"/>
</dbReference>
<evidence type="ECO:0000313" key="2">
    <source>
        <dbReference type="EMBL" id="GJJ10323.1"/>
    </source>
</evidence>
<accession>A0AAV5AA19</accession>
<dbReference type="Proteomes" id="UP001050691">
    <property type="component" value="Unassembled WGS sequence"/>
</dbReference>
<dbReference type="InterPro" id="IPR013595">
    <property type="entry name" value="Pept_S33_TAP-like_C"/>
</dbReference>
<feature type="domain" description="Peptidase S33 tripeptidyl aminopeptidase-like C-terminal" evidence="1">
    <location>
        <begin position="420"/>
        <end position="515"/>
    </location>
</feature>
<keyword evidence="3" id="KW-1185">Reference proteome</keyword>
<comment type="caution">
    <text evidence="2">The sequence shown here is derived from an EMBL/GenBank/DDBJ whole genome shotgun (WGS) entry which is preliminary data.</text>
</comment>
<dbReference type="EMBL" id="BPWL01000005">
    <property type="protein sequence ID" value="GJJ10323.1"/>
    <property type="molecule type" value="Genomic_DNA"/>
</dbReference>
<organism evidence="2 3">
    <name type="scientific">Clathrus columnatus</name>
    <dbReference type="NCBI Taxonomy" id="1419009"/>
    <lineage>
        <taxon>Eukaryota</taxon>
        <taxon>Fungi</taxon>
        <taxon>Dikarya</taxon>
        <taxon>Basidiomycota</taxon>
        <taxon>Agaricomycotina</taxon>
        <taxon>Agaricomycetes</taxon>
        <taxon>Phallomycetidae</taxon>
        <taxon>Phallales</taxon>
        <taxon>Clathraceae</taxon>
        <taxon>Clathrus</taxon>
    </lineage>
</organism>
<reference evidence="2" key="1">
    <citation type="submission" date="2021-10" db="EMBL/GenBank/DDBJ databases">
        <title>De novo Genome Assembly of Clathrus columnatus (Basidiomycota, Fungi) Using Illumina and Nanopore Sequence Data.</title>
        <authorList>
            <person name="Ogiso-Tanaka E."/>
            <person name="Itagaki H."/>
            <person name="Hosoya T."/>
            <person name="Hosaka K."/>
        </authorList>
    </citation>
    <scope>NUCLEOTIDE SEQUENCE</scope>
    <source>
        <strain evidence="2">MO-923</strain>
    </source>
</reference>